<evidence type="ECO:0000313" key="20">
    <source>
        <dbReference type="Proteomes" id="UP001152747"/>
    </source>
</evidence>
<feature type="compositionally biased region" description="Low complexity" evidence="15">
    <location>
        <begin position="511"/>
        <end position="527"/>
    </location>
</feature>
<comment type="cofactor">
    <cofactor evidence="1">
        <name>Mn(2+)</name>
        <dbReference type="ChEBI" id="CHEBI:29035"/>
    </cofactor>
</comment>
<keyword evidence="10 12" id="KW-0539">Nucleus</keyword>
<evidence type="ECO:0000256" key="2">
    <source>
        <dbReference type="ARBA" id="ARBA00004123"/>
    </source>
</evidence>
<dbReference type="InterPro" id="IPR043519">
    <property type="entry name" value="NT_sf"/>
</dbReference>
<dbReference type="Gene3D" id="1.10.1410.10">
    <property type="match status" value="1"/>
</dbReference>
<gene>
    <name evidence="19" type="ORF">CAMP_LOCUS12572</name>
</gene>
<keyword evidence="7 12" id="KW-0547">Nucleotide-binding</keyword>
<dbReference type="SUPFAM" id="SSF81631">
    <property type="entry name" value="PAP/OAS1 substrate-binding domain"/>
    <property type="match status" value="1"/>
</dbReference>
<evidence type="ECO:0000256" key="11">
    <source>
        <dbReference type="ARBA" id="ARBA00048830"/>
    </source>
</evidence>
<dbReference type="Pfam" id="PF04928">
    <property type="entry name" value="PAP_central"/>
    <property type="match status" value="1"/>
</dbReference>
<dbReference type="GO" id="GO:1990817">
    <property type="term" value="F:poly(A) RNA polymerase activity"/>
    <property type="evidence" value="ECO:0007669"/>
    <property type="project" value="UniProtKB-UniRule"/>
</dbReference>
<feature type="binding site" evidence="14">
    <location>
        <position position="104"/>
    </location>
    <ligand>
        <name>Mg(2+)</name>
        <dbReference type="ChEBI" id="CHEBI:18420"/>
        <label>1</label>
        <note>catalytic</note>
    </ligand>
</feature>
<evidence type="ECO:0000256" key="8">
    <source>
        <dbReference type="ARBA" id="ARBA00022840"/>
    </source>
</evidence>
<dbReference type="GO" id="GO:0046872">
    <property type="term" value="F:metal ion binding"/>
    <property type="evidence" value="ECO:0007669"/>
    <property type="project" value="UniProtKB-KW"/>
</dbReference>
<proteinExistence type="inferred from homology"/>
<dbReference type="SUPFAM" id="SSF81301">
    <property type="entry name" value="Nucleotidyltransferase"/>
    <property type="match status" value="1"/>
</dbReference>
<dbReference type="Proteomes" id="UP001152747">
    <property type="component" value="Unassembled WGS sequence"/>
</dbReference>
<dbReference type="InterPro" id="IPR048840">
    <property type="entry name" value="PolA_pol_NTPase"/>
</dbReference>
<dbReference type="PANTHER" id="PTHR10682">
    <property type="entry name" value="POLY A POLYMERASE"/>
    <property type="match status" value="1"/>
</dbReference>
<evidence type="ECO:0000256" key="6">
    <source>
        <dbReference type="ARBA" id="ARBA00022723"/>
    </source>
</evidence>
<feature type="domain" description="Poly(A) polymerase nucleotidyltransferase" evidence="18">
    <location>
        <begin position="13"/>
        <end position="205"/>
    </location>
</feature>
<dbReference type="FunFam" id="1.10.1410.10:FF:000001">
    <property type="entry name" value="Putative poly(A) polymerase gamma"/>
    <property type="match status" value="1"/>
</dbReference>
<feature type="binding site" evidence="13">
    <location>
        <position position="100"/>
    </location>
    <ligand>
        <name>ATP</name>
        <dbReference type="ChEBI" id="CHEBI:30616"/>
    </ligand>
</feature>
<feature type="domain" description="Poly(A) polymerase central" evidence="17">
    <location>
        <begin position="211"/>
        <end position="360"/>
    </location>
</feature>
<reference evidence="19" key="1">
    <citation type="submission" date="2022-11" db="EMBL/GenBank/DDBJ databases">
        <authorList>
            <person name="Kikuchi T."/>
        </authorList>
    </citation>
    <scope>NUCLEOTIDE SEQUENCE</scope>
    <source>
        <strain evidence="19">PS1010</strain>
    </source>
</reference>
<dbReference type="Gene3D" id="3.30.460.10">
    <property type="entry name" value="Beta Polymerase, domain 2"/>
    <property type="match status" value="1"/>
</dbReference>
<dbReference type="Gene3D" id="3.30.70.590">
    <property type="entry name" value="Poly(A) polymerase predicted RNA binding domain"/>
    <property type="match status" value="1"/>
</dbReference>
<feature type="binding site" evidence="13">
    <location>
        <position position="219"/>
    </location>
    <ligand>
        <name>ATP</name>
        <dbReference type="ChEBI" id="CHEBI:30616"/>
    </ligand>
</feature>
<evidence type="ECO:0000256" key="14">
    <source>
        <dbReference type="PIRSR" id="PIRSR018425-2"/>
    </source>
</evidence>
<dbReference type="OrthoDB" id="412748at2759"/>
<feature type="binding site" evidence="13">
    <location>
        <begin position="91"/>
        <end position="93"/>
    </location>
    <ligand>
        <name>ATP</name>
        <dbReference type="ChEBI" id="CHEBI:30616"/>
    </ligand>
</feature>
<dbReference type="InterPro" id="IPR014492">
    <property type="entry name" value="PolyA_polymerase"/>
</dbReference>
<dbReference type="PIRSF" id="PIRSF018425">
    <property type="entry name" value="PolyA_polymerase"/>
    <property type="match status" value="1"/>
</dbReference>
<evidence type="ECO:0000313" key="19">
    <source>
        <dbReference type="EMBL" id="CAI5449935.1"/>
    </source>
</evidence>
<evidence type="ECO:0000256" key="13">
    <source>
        <dbReference type="PIRSR" id="PIRSR018425-1"/>
    </source>
</evidence>
<evidence type="ECO:0000256" key="7">
    <source>
        <dbReference type="ARBA" id="ARBA00022741"/>
    </source>
</evidence>
<feature type="binding site" evidence="14">
    <location>
        <position position="104"/>
    </location>
    <ligand>
        <name>Mg(2+)</name>
        <dbReference type="ChEBI" id="CHEBI:18420"/>
        <label>2</label>
        <note>catalytic</note>
    </ligand>
</feature>
<feature type="binding site" evidence="13">
    <location>
        <position position="228"/>
    </location>
    <ligand>
        <name>ATP</name>
        <dbReference type="ChEBI" id="CHEBI:30616"/>
    </ligand>
</feature>
<dbReference type="GO" id="GO:0031123">
    <property type="term" value="P:RNA 3'-end processing"/>
    <property type="evidence" value="ECO:0007669"/>
    <property type="project" value="InterPro"/>
</dbReference>
<dbReference type="AlphaFoldDB" id="A0A9P1N3E9"/>
<keyword evidence="20" id="KW-1185">Reference proteome</keyword>
<evidence type="ECO:0000256" key="12">
    <source>
        <dbReference type="PIRNR" id="PIRNR018425"/>
    </source>
</evidence>
<keyword evidence="6 14" id="KW-0479">Metal-binding</keyword>
<dbReference type="Pfam" id="PF20750">
    <property type="entry name" value="PAP_NTPase"/>
    <property type="match status" value="1"/>
</dbReference>
<dbReference type="SUPFAM" id="SSF55003">
    <property type="entry name" value="PAP/Archaeal CCA-adding enzyme, C-terminal domain"/>
    <property type="match status" value="1"/>
</dbReference>
<feature type="binding site" evidence="14">
    <location>
        <position position="158"/>
    </location>
    <ligand>
        <name>Mg(2+)</name>
        <dbReference type="ChEBI" id="CHEBI:18420"/>
        <label>2</label>
        <note>catalytic</note>
    </ligand>
</feature>
<comment type="similarity">
    <text evidence="3 12">Belongs to the poly(A) polymerase family.</text>
</comment>
<dbReference type="EMBL" id="CANHGI010000005">
    <property type="protein sequence ID" value="CAI5449935.1"/>
    <property type="molecule type" value="Genomic_DNA"/>
</dbReference>
<comment type="caution">
    <text evidence="19">The sequence shown here is derived from an EMBL/GenBank/DDBJ whole genome shotgun (WGS) entry which is preliminary data.</text>
</comment>
<dbReference type="GO" id="GO:0005634">
    <property type="term" value="C:nucleus"/>
    <property type="evidence" value="ECO:0007669"/>
    <property type="project" value="UniProtKB-SubCell"/>
</dbReference>
<evidence type="ECO:0000259" key="17">
    <source>
        <dbReference type="Pfam" id="PF04928"/>
    </source>
</evidence>
<comment type="function">
    <text evidence="12">Polymerase that creates the 3'-poly(A) tail of mRNA's.</text>
</comment>
<dbReference type="GO" id="GO:0005524">
    <property type="term" value="F:ATP binding"/>
    <property type="evidence" value="ECO:0007669"/>
    <property type="project" value="UniProtKB-UniRule"/>
</dbReference>
<feature type="compositionally biased region" description="Low complexity" evidence="15">
    <location>
        <begin position="597"/>
        <end position="611"/>
    </location>
</feature>
<evidence type="ECO:0000256" key="9">
    <source>
        <dbReference type="ARBA" id="ARBA00022842"/>
    </source>
</evidence>
<name>A0A9P1N3E9_9PELO</name>
<dbReference type="Pfam" id="PF04926">
    <property type="entry name" value="PAP_RNA-bind"/>
    <property type="match status" value="2"/>
</dbReference>
<protein>
    <recommendedName>
        <fullName evidence="12">Poly(A) polymerase</fullName>
        <ecNumber evidence="12">2.7.7.19</ecNumber>
    </recommendedName>
</protein>
<accession>A0A9P1N3E9</accession>
<evidence type="ECO:0000256" key="1">
    <source>
        <dbReference type="ARBA" id="ARBA00001936"/>
    </source>
</evidence>
<feature type="compositionally biased region" description="Pro residues" evidence="15">
    <location>
        <begin position="528"/>
        <end position="541"/>
    </location>
</feature>
<dbReference type="GO" id="GO:0006397">
    <property type="term" value="P:mRNA processing"/>
    <property type="evidence" value="ECO:0007669"/>
    <property type="project" value="UniProtKB-KW"/>
</dbReference>
<keyword evidence="4 12" id="KW-0507">mRNA processing</keyword>
<feature type="binding site" evidence="14">
    <location>
        <position position="106"/>
    </location>
    <ligand>
        <name>Mg(2+)</name>
        <dbReference type="ChEBI" id="CHEBI:18420"/>
        <label>1</label>
        <note>catalytic</note>
    </ligand>
</feature>
<evidence type="ECO:0000259" key="16">
    <source>
        <dbReference type="Pfam" id="PF04926"/>
    </source>
</evidence>
<evidence type="ECO:0000256" key="3">
    <source>
        <dbReference type="ARBA" id="ARBA00010912"/>
    </source>
</evidence>
<dbReference type="InterPro" id="IPR011068">
    <property type="entry name" value="NuclTrfase_I-like_C"/>
</dbReference>
<dbReference type="GO" id="GO:0003723">
    <property type="term" value="F:RNA binding"/>
    <property type="evidence" value="ECO:0007669"/>
    <property type="project" value="UniProtKB-UniRule"/>
</dbReference>
<comment type="catalytic activity">
    <reaction evidence="11 12">
        <text>RNA(n) + ATP = RNA(n)-3'-adenine ribonucleotide + diphosphate</text>
        <dbReference type="Rhea" id="RHEA:11332"/>
        <dbReference type="Rhea" id="RHEA-COMP:14527"/>
        <dbReference type="Rhea" id="RHEA-COMP:17347"/>
        <dbReference type="ChEBI" id="CHEBI:30616"/>
        <dbReference type="ChEBI" id="CHEBI:33019"/>
        <dbReference type="ChEBI" id="CHEBI:140395"/>
        <dbReference type="ChEBI" id="CHEBI:173115"/>
        <dbReference type="EC" id="2.7.7.19"/>
    </reaction>
</comment>
<dbReference type="InterPro" id="IPR007010">
    <property type="entry name" value="PolA_pol_RNA-bd_dom"/>
</dbReference>
<dbReference type="FunFam" id="3.30.460.10:FF:000002">
    <property type="entry name" value="Poly(A) polymerase alpha, putative"/>
    <property type="match status" value="1"/>
</dbReference>
<dbReference type="CDD" id="cd05402">
    <property type="entry name" value="NT_PAP_TUTase"/>
    <property type="match status" value="1"/>
</dbReference>
<feature type="binding site" evidence="13">
    <location>
        <begin position="104"/>
        <end position="106"/>
    </location>
    <ligand>
        <name>ATP</name>
        <dbReference type="ChEBI" id="CHEBI:30616"/>
    </ligand>
</feature>
<comment type="subcellular location">
    <subcellularLocation>
        <location evidence="2 12">Nucleus</location>
    </subcellularLocation>
</comment>
<evidence type="ECO:0000256" key="5">
    <source>
        <dbReference type="ARBA" id="ARBA00022679"/>
    </source>
</evidence>
<feature type="domain" description="Poly(A) polymerase RNA-binding" evidence="16">
    <location>
        <begin position="430"/>
        <end position="498"/>
    </location>
</feature>
<dbReference type="PANTHER" id="PTHR10682:SF10">
    <property type="entry name" value="POLYNUCLEOTIDE ADENYLYLTRANSFERASE"/>
    <property type="match status" value="1"/>
</dbReference>
<keyword evidence="8 12" id="KW-0067">ATP-binding</keyword>
<feature type="binding site" evidence="13">
    <location>
        <position position="158"/>
    </location>
    <ligand>
        <name>ATP</name>
        <dbReference type="ChEBI" id="CHEBI:30616"/>
    </ligand>
</feature>
<feature type="compositionally biased region" description="Low complexity" evidence="15">
    <location>
        <begin position="544"/>
        <end position="565"/>
    </location>
</feature>
<evidence type="ECO:0000256" key="4">
    <source>
        <dbReference type="ARBA" id="ARBA00022664"/>
    </source>
</evidence>
<comment type="cofactor">
    <cofactor evidence="14">
        <name>Mg(2+)</name>
        <dbReference type="ChEBI" id="CHEBI:18420"/>
    </cofactor>
    <text evidence="14">Binds 2 magnesium ions. Also active with manganese.</text>
</comment>
<keyword evidence="9 14" id="KW-0460">Magnesium</keyword>
<evidence type="ECO:0000256" key="15">
    <source>
        <dbReference type="SAM" id="MobiDB-lite"/>
    </source>
</evidence>
<sequence length="624" mass="70042">MVEENAPPKPVFGVSKPISDAMPEEKDVAMTEILIQSLQKNNAYESRKETDLRFEVLRNVNRLVKEWVRRVTSAKFPHEDLLTPGGKLFTFGSYRLGVHTSGADIDTLAVAPRHVERSDFFGSFYEMLKEDPNVSELHAVEDSFVPLIKLLYSGIDLDILFARLALKEVPDNQKLTDDMLLKNLDSASIRSLNGCRVAEQLLQLVPSIKEFCTTLRAIKLWAKNRGIYSNALGFFGGITWAILVARTCQLYPNAVSAKLVQKFFFIFSSWAWPSPVLLKDMERNRPDIPALLDMVWDPRIRPSDRYHIMPILTPAFPEQNSTYNVSRSTKTILMNELKEGFEICKDVYEGRGSWDALFEEVNFFTRYKHYICLLMAAATEEDKLTYTGFLEAKIRHLIGHLDRNTCISLSHINPKQYKPLTTAKFDVQFENPVCTLWFIGLEFEKTAKSLDLTAEIETFKALLEQHGQTAKGIAEAQVKVNLQYVKRSELCHFISSAELRRGRAHRKPPKVTVTRTASVSGSGTGTAPPTPTTLAAPPPPKNGTESCSTSSSSTTTQEVTNENSEGFQENPSRKRKSLSGHDEPDIEMEEPAEKKATPAAEAEAEPDSAAKTNFLTPEMAPLQV</sequence>
<evidence type="ECO:0000256" key="10">
    <source>
        <dbReference type="ARBA" id="ARBA00023242"/>
    </source>
</evidence>
<keyword evidence="5 12" id="KW-0808">Transferase</keyword>
<organism evidence="19 20">
    <name type="scientific">Caenorhabditis angaria</name>
    <dbReference type="NCBI Taxonomy" id="860376"/>
    <lineage>
        <taxon>Eukaryota</taxon>
        <taxon>Metazoa</taxon>
        <taxon>Ecdysozoa</taxon>
        <taxon>Nematoda</taxon>
        <taxon>Chromadorea</taxon>
        <taxon>Rhabditida</taxon>
        <taxon>Rhabditina</taxon>
        <taxon>Rhabditomorpha</taxon>
        <taxon>Rhabditoidea</taxon>
        <taxon>Rhabditidae</taxon>
        <taxon>Peloderinae</taxon>
        <taxon>Caenorhabditis</taxon>
    </lineage>
</organism>
<feature type="domain" description="Poly(A) polymerase RNA-binding" evidence="16">
    <location>
        <begin position="362"/>
        <end position="423"/>
    </location>
</feature>
<dbReference type="EC" id="2.7.7.19" evidence="12"/>
<feature type="region of interest" description="Disordered" evidence="15">
    <location>
        <begin position="501"/>
        <end position="624"/>
    </location>
</feature>
<feature type="binding site" evidence="14">
    <location>
        <position position="106"/>
    </location>
    <ligand>
        <name>Mg(2+)</name>
        <dbReference type="ChEBI" id="CHEBI:18420"/>
        <label>2</label>
        <note>catalytic</note>
    </ligand>
</feature>
<evidence type="ECO:0000259" key="18">
    <source>
        <dbReference type="Pfam" id="PF20750"/>
    </source>
</evidence>
<dbReference type="InterPro" id="IPR007012">
    <property type="entry name" value="PolA_pol_cen_dom"/>
</dbReference>